<sequence length="569" mass="65280">MVEASIQDTVKDTNKITDTVALGLILQKEPYRKLLSSFITEFEESPLLNANLLQGLVQLVQSSSPSHLVFNDLVKILSILRIRLQGTHQQSIGHPYYLTLAISKVLDVMAAVVNVSASSQILKQELASENTPMVHHPYPLRSRLPTSANSPILAKVQNIRYLEYRLYKLRLQRLQEYNERAIYIYLQAKPSLLAKNDELFPLLERVLKFLASDGQVMLILGDSGSGKLTFNRHLEHLLWKDYKRGGPIPLFINLPTIDEPQHDLVNKRLQFHNFNEDQIIELKLHHQLVLICYGYDESQQLVNLHRTNSLNQTGQWDTKVIIGCRSQYLGTSYQDRFRPQSVDRYKPVPQNVFQEAITAPFSMERIHNYVEQYVPLEPRTWSTQDYMDRLTTIPNFMDLVKIPFLLSLALEALLDVTKGNQDLSAIKIVRIQLYDVFVDHWLSVNKKRLQSNSLSRQDSDMLEMLEDAVFEAMGVDSCKRLASAMFEKLNGKAVVKYLHLKDKTAWKVEYFGPDPEVRLLREASPWTRSGIFFQFLHRSMLGYFFSCTVVGSTPTCILTNAPPADGLLL</sequence>
<dbReference type="Gene3D" id="3.40.50.300">
    <property type="entry name" value="P-loop containing nucleotide triphosphate hydrolases"/>
    <property type="match status" value="1"/>
</dbReference>
<dbReference type="Proteomes" id="UP000707451">
    <property type="component" value="Unassembled WGS sequence"/>
</dbReference>
<name>A0A9P7XXC4_9FUNG</name>
<proteinExistence type="predicted"/>
<keyword evidence="3" id="KW-1185">Reference proteome</keyword>
<dbReference type="InterPro" id="IPR056251">
    <property type="entry name" value="Arm_rpt_dom"/>
</dbReference>
<reference evidence="2" key="1">
    <citation type="submission" date="2021-06" db="EMBL/GenBank/DDBJ databases">
        <title>Genome Sequence of Mortierella hyaline Strain SCG-10, a Cold-Adapted, Nitrate-Reducing Fungus Isolated from Soil in Minnesota, USA.</title>
        <authorList>
            <person name="Aldossari N."/>
        </authorList>
    </citation>
    <scope>NUCLEOTIDE SEQUENCE</scope>
    <source>
        <strain evidence="2">SCG-10</strain>
    </source>
</reference>
<accession>A0A9P7XXC4</accession>
<comment type="caution">
    <text evidence="2">The sequence shown here is derived from an EMBL/GenBank/DDBJ whole genome shotgun (WGS) entry which is preliminary data.</text>
</comment>
<dbReference type="EMBL" id="JAHRHY010000006">
    <property type="protein sequence ID" value="KAG9068317.1"/>
    <property type="molecule type" value="Genomic_DNA"/>
</dbReference>
<dbReference type="InterPro" id="IPR027417">
    <property type="entry name" value="P-loop_NTPase"/>
</dbReference>
<gene>
    <name evidence="2" type="primary">WDR31_14</name>
    <name evidence="2" type="ORF">KI688_010583</name>
</gene>
<dbReference type="OrthoDB" id="538223at2759"/>
<feature type="domain" description="Arm-like repeat" evidence="1">
    <location>
        <begin position="11"/>
        <end position="112"/>
    </location>
</feature>
<dbReference type="AlphaFoldDB" id="A0A9P7XXC4"/>
<evidence type="ECO:0000313" key="3">
    <source>
        <dbReference type="Proteomes" id="UP000707451"/>
    </source>
</evidence>
<organism evidence="2 3">
    <name type="scientific">Linnemannia hyalina</name>
    <dbReference type="NCBI Taxonomy" id="64524"/>
    <lineage>
        <taxon>Eukaryota</taxon>
        <taxon>Fungi</taxon>
        <taxon>Fungi incertae sedis</taxon>
        <taxon>Mucoromycota</taxon>
        <taxon>Mortierellomycotina</taxon>
        <taxon>Mortierellomycetes</taxon>
        <taxon>Mortierellales</taxon>
        <taxon>Mortierellaceae</taxon>
        <taxon>Linnemannia</taxon>
    </lineage>
</organism>
<dbReference type="Pfam" id="PF23948">
    <property type="entry name" value="ARM_5"/>
    <property type="match status" value="1"/>
</dbReference>
<evidence type="ECO:0000313" key="2">
    <source>
        <dbReference type="EMBL" id="KAG9068317.1"/>
    </source>
</evidence>
<evidence type="ECO:0000259" key="1">
    <source>
        <dbReference type="Pfam" id="PF23948"/>
    </source>
</evidence>
<protein>
    <submittedName>
        <fullName evidence="2">WD repeats region domain-containing protein</fullName>
    </submittedName>
</protein>